<dbReference type="EMBL" id="BKAV01000001">
    <property type="protein sequence ID" value="GEP99135.1"/>
    <property type="molecule type" value="Genomic_DNA"/>
</dbReference>
<gene>
    <name evidence="3" type="ORF">NCTC12413_01596</name>
    <name evidence="2" type="ORF">SAR03_01730</name>
</gene>
<dbReference type="Proteomes" id="UP000321598">
    <property type="component" value="Unassembled WGS sequence"/>
</dbReference>
<keyword evidence="1" id="KW-0175">Coiled coil</keyword>
<reference evidence="3 4" key="1">
    <citation type="submission" date="2018-06" db="EMBL/GenBank/DDBJ databases">
        <authorList>
            <consortium name="Pathogen Informatics"/>
            <person name="Doyle S."/>
        </authorList>
    </citation>
    <scope>NUCLEOTIDE SEQUENCE [LARGE SCALE GENOMIC DNA]</scope>
    <source>
        <strain evidence="3 4">NCTC12413</strain>
    </source>
</reference>
<organism evidence="3 4">
    <name type="scientific">Staphylococcus arlettae</name>
    <dbReference type="NCBI Taxonomy" id="29378"/>
    <lineage>
        <taxon>Bacteria</taxon>
        <taxon>Bacillati</taxon>
        <taxon>Bacillota</taxon>
        <taxon>Bacilli</taxon>
        <taxon>Bacillales</taxon>
        <taxon>Staphylococcaceae</taxon>
        <taxon>Staphylococcus</taxon>
    </lineage>
</organism>
<keyword evidence="5" id="KW-1185">Reference proteome</keyword>
<dbReference type="Proteomes" id="UP000254956">
    <property type="component" value="Unassembled WGS sequence"/>
</dbReference>
<name>A0A2T7BSR0_9STAP</name>
<evidence type="ECO:0000313" key="3">
    <source>
        <dbReference type="EMBL" id="SUJ20076.1"/>
    </source>
</evidence>
<sequence>MQQVKLKTVTAKTIEQLEEKINQVLQEQAEFQLLNTTIREFESHKYPTTEDEFTAMLTLVTTVNS</sequence>
<protein>
    <recommendedName>
        <fullName evidence="6">Phage protein</fullName>
    </recommendedName>
</protein>
<evidence type="ECO:0000256" key="1">
    <source>
        <dbReference type="SAM" id="Coils"/>
    </source>
</evidence>
<evidence type="ECO:0000313" key="5">
    <source>
        <dbReference type="Proteomes" id="UP000321598"/>
    </source>
</evidence>
<reference evidence="2 5" key="2">
    <citation type="submission" date="2019-07" db="EMBL/GenBank/DDBJ databases">
        <title>Whole genome shotgun sequence of Staphylococcus arlettae NBRC 109765.</title>
        <authorList>
            <person name="Hosoyama A."/>
            <person name="Uohara A."/>
            <person name="Ohji S."/>
            <person name="Ichikawa N."/>
        </authorList>
    </citation>
    <scope>NUCLEOTIDE SEQUENCE [LARGE SCALE GENOMIC DNA]</scope>
    <source>
        <strain evidence="2 5">NBRC 109765</strain>
    </source>
</reference>
<evidence type="ECO:0008006" key="6">
    <source>
        <dbReference type="Google" id="ProtNLM"/>
    </source>
</evidence>
<dbReference type="AlphaFoldDB" id="A0A2T7BSR0"/>
<dbReference type="EMBL" id="UGZE01000001">
    <property type="protein sequence ID" value="SUJ20076.1"/>
    <property type="molecule type" value="Genomic_DNA"/>
</dbReference>
<accession>A0A2T7BSR0</accession>
<proteinExistence type="predicted"/>
<dbReference type="RefSeq" id="WP_103387935.1">
    <property type="nucleotide sequence ID" value="NZ_BKAV01000001.1"/>
</dbReference>
<evidence type="ECO:0000313" key="2">
    <source>
        <dbReference type="EMBL" id="GEP99135.1"/>
    </source>
</evidence>
<feature type="coiled-coil region" evidence="1">
    <location>
        <begin position="7"/>
        <end position="34"/>
    </location>
</feature>
<evidence type="ECO:0000313" key="4">
    <source>
        <dbReference type="Proteomes" id="UP000254956"/>
    </source>
</evidence>